<accession>A0AAN7RRQ9</accession>
<sequence>MLTGPDHLGVLYMPCDSTQDDLLHQLPWHRECPAFLDSFALQDCLPRDSLNQFPEQAEGCPPEGQGGSSADPPPYFSKNQNLYHFMITLPKTASNHHMAHKSFSVPEQEVQQGTFPQFIAIHHCTPVVRVIPPRFRDGNHIIVFLLHNSFQLLQDLYLLEYENADRLIAANYDFGTPVGGGNPKQKQLVRLAMSSYHLDSVYKGFDLTIGPDPKYAKVFRKSILTGFEALNVPGHGKRCEVETVKKSLSKQELSLDNTLYAIFVHVDEIPLSLLFSRLGSPSSLSLYTYCLATTGAETPVQMLPTCTGRPPGWLGAGVQHLSCKERLRGLPLFILKKRSLQRRSYYYVQLPKGGMIEKPKPGSSQRYAEKAEATLTSYNKGNCTWI</sequence>
<dbReference type="Proteomes" id="UP001333110">
    <property type="component" value="Unassembled WGS sequence"/>
</dbReference>
<evidence type="ECO:0000313" key="2">
    <source>
        <dbReference type="EMBL" id="KAK4813470.1"/>
    </source>
</evidence>
<dbReference type="EMBL" id="JAUNZN010000012">
    <property type="protein sequence ID" value="KAK4813470.1"/>
    <property type="molecule type" value="Genomic_DNA"/>
</dbReference>
<evidence type="ECO:0000313" key="3">
    <source>
        <dbReference type="Proteomes" id="UP001333110"/>
    </source>
</evidence>
<proteinExistence type="predicted"/>
<name>A0AAN7RRQ9_MYCAM</name>
<comment type="caution">
    <text evidence="2">The sequence shown here is derived from an EMBL/GenBank/DDBJ whole genome shotgun (WGS) entry which is preliminary data.</text>
</comment>
<evidence type="ECO:0000256" key="1">
    <source>
        <dbReference type="SAM" id="MobiDB-lite"/>
    </source>
</evidence>
<reference evidence="2 3" key="1">
    <citation type="journal article" date="2023" name="J. Hered.">
        <title>Chromosome-level genome of the wood stork (Mycteria americana) provides insight into avian chromosome evolution.</title>
        <authorList>
            <person name="Flamio R. Jr."/>
            <person name="Ramstad K.M."/>
        </authorList>
    </citation>
    <scope>NUCLEOTIDE SEQUENCE [LARGE SCALE GENOMIC DNA]</scope>
    <source>
        <strain evidence="2">JAX WOST 10</strain>
    </source>
</reference>
<organism evidence="2 3">
    <name type="scientific">Mycteria americana</name>
    <name type="common">Wood stork</name>
    <dbReference type="NCBI Taxonomy" id="33587"/>
    <lineage>
        <taxon>Eukaryota</taxon>
        <taxon>Metazoa</taxon>
        <taxon>Chordata</taxon>
        <taxon>Craniata</taxon>
        <taxon>Vertebrata</taxon>
        <taxon>Euteleostomi</taxon>
        <taxon>Archelosauria</taxon>
        <taxon>Archosauria</taxon>
        <taxon>Dinosauria</taxon>
        <taxon>Saurischia</taxon>
        <taxon>Theropoda</taxon>
        <taxon>Coelurosauria</taxon>
        <taxon>Aves</taxon>
        <taxon>Neognathae</taxon>
        <taxon>Neoaves</taxon>
        <taxon>Aequornithes</taxon>
        <taxon>Ciconiiformes</taxon>
        <taxon>Ciconiidae</taxon>
        <taxon>Mycteria</taxon>
    </lineage>
</organism>
<dbReference type="AlphaFoldDB" id="A0AAN7RRQ9"/>
<gene>
    <name evidence="2" type="ORF">QYF61_006261</name>
</gene>
<protein>
    <submittedName>
        <fullName evidence="2">Uncharacterized protein</fullName>
    </submittedName>
</protein>
<feature type="region of interest" description="Disordered" evidence="1">
    <location>
        <begin position="52"/>
        <end position="73"/>
    </location>
</feature>
<keyword evidence="3" id="KW-1185">Reference proteome</keyword>